<gene>
    <name evidence="1" type="ORF">Tfer_0041</name>
</gene>
<sequence length="82" mass="9374">MLLDTATGILEKLVKEIRETDPAKRDHLVKSATMLLEISTKALKDNPEFRRAFAMVHSEFLKYPECADTLEQGIKAYREHLG</sequence>
<dbReference type="RefSeq" id="WP_152908926.1">
    <property type="nucleotide sequence ID" value="NZ_LGTE01000001.1"/>
</dbReference>
<protein>
    <submittedName>
        <fullName evidence="1">Uncharacterized protein</fullName>
    </submittedName>
</protein>
<accession>A0A0L6W5X0</accession>
<name>A0A0L6W5X0_9FIRM</name>
<comment type="caution">
    <text evidence="1">The sequence shown here is derived from an EMBL/GenBank/DDBJ whole genome shotgun (WGS) entry which is preliminary data.</text>
</comment>
<reference evidence="2" key="1">
    <citation type="submission" date="2015-07" db="EMBL/GenBank/DDBJ databases">
        <title>Complete Genome of Thermincola ferriacetica strain Z-0001T.</title>
        <authorList>
            <person name="Lusk B."/>
            <person name="Badalamenti J.P."/>
            <person name="Parameswaran P."/>
            <person name="Bond D.R."/>
            <person name="Torres C.I."/>
        </authorList>
    </citation>
    <scope>NUCLEOTIDE SEQUENCE [LARGE SCALE GENOMIC DNA]</scope>
    <source>
        <strain evidence="2">Z-0001</strain>
    </source>
</reference>
<proteinExistence type="predicted"/>
<keyword evidence="2" id="KW-1185">Reference proteome</keyword>
<evidence type="ECO:0000313" key="1">
    <source>
        <dbReference type="EMBL" id="KNZ70972.1"/>
    </source>
</evidence>
<organism evidence="1 2">
    <name type="scientific">Thermincola ferriacetica</name>
    <dbReference type="NCBI Taxonomy" id="281456"/>
    <lineage>
        <taxon>Bacteria</taxon>
        <taxon>Bacillati</taxon>
        <taxon>Bacillota</taxon>
        <taxon>Clostridia</taxon>
        <taxon>Eubacteriales</taxon>
        <taxon>Thermincolaceae</taxon>
        <taxon>Thermincola</taxon>
    </lineage>
</organism>
<dbReference type="EMBL" id="LGTE01000001">
    <property type="protein sequence ID" value="KNZ70972.1"/>
    <property type="molecule type" value="Genomic_DNA"/>
</dbReference>
<dbReference type="Proteomes" id="UP000037175">
    <property type="component" value="Unassembled WGS sequence"/>
</dbReference>
<evidence type="ECO:0000313" key="2">
    <source>
        <dbReference type="Proteomes" id="UP000037175"/>
    </source>
</evidence>
<dbReference type="AlphaFoldDB" id="A0A0L6W5X0"/>